<dbReference type="Proteomes" id="UP000178176">
    <property type="component" value="Unassembled WGS sequence"/>
</dbReference>
<feature type="transmembrane region" description="Helical" evidence="1">
    <location>
        <begin position="79"/>
        <end position="102"/>
    </location>
</feature>
<feature type="transmembrane region" description="Helical" evidence="1">
    <location>
        <begin position="195"/>
        <end position="214"/>
    </location>
</feature>
<evidence type="ECO:0000256" key="1">
    <source>
        <dbReference type="SAM" id="Phobius"/>
    </source>
</evidence>
<feature type="transmembrane region" description="Helical" evidence="1">
    <location>
        <begin position="277"/>
        <end position="296"/>
    </location>
</feature>
<organism evidence="2 3">
    <name type="scientific">Candidatus Amesbacteria bacterium RIFCSPHIGHO2_01_FULL_48_32b</name>
    <dbReference type="NCBI Taxonomy" id="1797253"/>
    <lineage>
        <taxon>Bacteria</taxon>
        <taxon>Candidatus Amesiibacteriota</taxon>
    </lineage>
</organism>
<feature type="transmembrane region" description="Helical" evidence="1">
    <location>
        <begin position="158"/>
        <end position="183"/>
    </location>
</feature>
<keyword evidence="1" id="KW-0812">Transmembrane</keyword>
<reference evidence="2 3" key="1">
    <citation type="journal article" date="2016" name="Nat. Commun.">
        <title>Thousands of microbial genomes shed light on interconnected biogeochemical processes in an aquifer system.</title>
        <authorList>
            <person name="Anantharaman K."/>
            <person name="Brown C.T."/>
            <person name="Hug L.A."/>
            <person name="Sharon I."/>
            <person name="Castelle C.J."/>
            <person name="Probst A.J."/>
            <person name="Thomas B.C."/>
            <person name="Singh A."/>
            <person name="Wilkins M.J."/>
            <person name="Karaoz U."/>
            <person name="Brodie E.L."/>
            <person name="Williams K.H."/>
            <person name="Hubbard S.S."/>
            <person name="Banfield J.F."/>
        </authorList>
    </citation>
    <scope>NUCLEOTIDE SEQUENCE [LARGE SCALE GENOMIC DNA]</scope>
</reference>
<evidence type="ECO:0008006" key="4">
    <source>
        <dbReference type="Google" id="ProtNLM"/>
    </source>
</evidence>
<feature type="transmembrane region" description="Helical" evidence="1">
    <location>
        <begin position="123"/>
        <end position="146"/>
    </location>
</feature>
<feature type="transmembrane region" description="Helical" evidence="1">
    <location>
        <begin position="248"/>
        <end position="265"/>
    </location>
</feature>
<protein>
    <recommendedName>
        <fullName evidence="4">Glycosyltransferase RgtA/B/C/D-like domain-containing protein</fullName>
    </recommendedName>
</protein>
<comment type="caution">
    <text evidence="2">The sequence shown here is derived from an EMBL/GenBank/DDBJ whole genome shotgun (WGS) entry which is preliminary data.</text>
</comment>
<keyword evidence="1" id="KW-1133">Transmembrane helix</keyword>
<proteinExistence type="predicted"/>
<evidence type="ECO:0000313" key="3">
    <source>
        <dbReference type="Proteomes" id="UP000178176"/>
    </source>
</evidence>
<dbReference type="EMBL" id="MEXH01000005">
    <property type="protein sequence ID" value="OGC92859.1"/>
    <property type="molecule type" value="Genomic_DNA"/>
</dbReference>
<dbReference type="AlphaFoldDB" id="A0A1F4YFV5"/>
<feature type="transmembrane region" description="Helical" evidence="1">
    <location>
        <begin position="302"/>
        <end position="322"/>
    </location>
</feature>
<accession>A0A1F4YFV5</accession>
<evidence type="ECO:0000313" key="2">
    <source>
        <dbReference type="EMBL" id="OGC92859.1"/>
    </source>
</evidence>
<sequence length="355" mass="39758">MKAGIFVGVFFLTVFFLGVRWRAFGLMDDIMWADQTEYIQKNDARQYDARNAYGHPGTTITTGTFVVSRLTKLPYRSSLYVFLTVFCGILIAVAATICYGLAPGDVWWLTTGFVLSLDKAYEYATPPSVAAALLVVLVVLLTLVVLKRGESGRLGSLFFWGVGWGTLLATRFDIGAATGVFFLPLVLWQTGWRKTLSVVAVAIFLFLLADPFMWSNPIGHVRDLIGKAGYHYLEYPARRLSWVEVSTFSSQAFVSMVFAGLFVVLGKRLAKPFPSKFLVCLLIFTVGLYAVFLTANYQAARYFLPLTLTWQVLLPAFLFSLISKPRIKIYAAGLFIGISIMTYGVYFWRWRGLLS</sequence>
<gene>
    <name evidence="2" type="ORF">A2876_01645</name>
</gene>
<feature type="transmembrane region" description="Helical" evidence="1">
    <location>
        <begin position="329"/>
        <end position="348"/>
    </location>
</feature>
<keyword evidence="1" id="KW-0472">Membrane</keyword>
<name>A0A1F4YFV5_9BACT</name>